<name>A0A0U5AXG9_9BACL</name>
<dbReference type="Proteomes" id="UP000217696">
    <property type="component" value="Chromosome"/>
</dbReference>
<organism evidence="1 2">
    <name type="scientific">Aneurinibacillus soli</name>
    <dbReference type="NCBI Taxonomy" id="1500254"/>
    <lineage>
        <taxon>Bacteria</taxon>
        <taxon>Bacillati</taxon>
        <taxon>Bacillota</taxon>
        <taxon>Bacilli</taxon>
        <taxon>Bacillales</taxon>
        <taxon>Paenibacillaceae</taxon>
        <taxon>Aneurinibacillus group</taxon>
        <taxon>Aneurinibacillus</taxon>
    </lineage>
</organism>
<dbReference type="KEGG" id="asoc:CB4_02616"/>
<sequence>MDSSSRLMFEQLKRSIRILCNGKARFLFSFHIPFFAIISVSTHKTGYDIS</sequence>
<evidence type="ECO:0000313" key="1">
    <source>
        <dbReference type="EMBL" id="BAU28442.1"/>
    </source>
</evidence>
<reference evidence="1 2" key="1">
    <citation type="submission" date="2015-12" db="EMBL/GenBank/DDBJ databases">
        <title>Genome sequence of Aneurinibacillus soli.</title>
        <authorList>
            <person name="Lee J.S."/>
            <person name="Lee K.C."/>
            <person name="Kim K.K."/>
            <person name="Lee B.W."/>
        </authorList>
    </citation>
    <scope>NUCLEOTIDE SEQUENCE [LARGE SCALE GENOMIC DNA]</scope>
    <source>
        <strain evidence="1 2">CB4</strain>
    </source>
</reference>
<accession>A0A0U5AXG9</accession>
<dbReference type="EMBL" id="AP017312">
    <property type="protein sequence ID" value="BAU28442.1"/>
    <property type="molecule type" value="Genomic_DNA"/>
</dbReference>
<keyword evidence="2" id="KW-1185">Reference proteome</keyword>
<proteinExistence type="predicted"/>
<evidence type="ECO:0000313" key="2">
    <source>
        <dbReference type="Proteomes" id="UP000217696"/>
    </source>
</evidence>
<dbReference type="AlphaFoldDB" id="A0A0U5AXG9"/>
<protein>
    <submittedName>
        <fullName evidence="1">Uncharacterized protein</fullName>
    </submittedName>
</protein>
<gene>
    <name evidence="1" type="ORF">CB4_02616</name>
</gene>